<gene>
    <name evidence="1" type="ORF">EI42_03063</name>
</gene>
<accession>A0A326U5W3</accession>
<reference evidence="1 2" key="1">
    <citation type="submission" date="2018-06" db="EMBL/GenBank/DDBJ databases">
        <title>Genomic Encyclopedia of Archaeal and Bacterial Type Strains, Phase II (KMG-II): from individual species to whole genera.</title>
        <authorList>
            <person name="Goeker M."/>
        </authorList>
    </citation>
    <scope>NUCLEOTIDE SEQUENCE [LARGE SCALE GENOMIC DNA]</scope>
    <source>
        <strain evidence="1 2">ATCC BAA-1881</strain>
    </source>
</reference>
<dbReference type="OrthoDB" id="164016at2"/>
<comment type="caution">
    <text evidence="1">The sequence shown here is derived from an EMBL/GenBank/DDBJ whole genome shotgun (WGS) entry which is preliminary data.</text>
</comment>
<sequence>MNNWIARAWKDAIYRKQLTAEERERLPESPVGEVSELQDVELDEATGGHGGYGFVWSDWWRKCRPRRSYYGGCYSKRYDPYGRRCL</sequence>
<organism evidence="1 2">
    <name type="scientific">Thermosporothrix hazakensis</name>
    <dbReference type="NCBI Taxonomy" id="644383"/>
    <lineage>
        <taxon>Bacteria</taxon>
        <taxon>Bacillati</taxon>
        <taxon>Chloroflexota</taxon>
        <taxon>Ktedonobacteria</taxon>
        <taxon>Ktedonobacterales</taxon>
        <taxon>Thermosporotrichaceae</taxon>
        <taxon>Thermosporothrix</taxon>
    </lineage>
</organism>
<keyword evidence="2" id="KW-1185">Reference proteome</keyword>
<dbReference type="Proteomes" id="UP000248806">
    <property type="component" value="Unassembled WGS sequence"/>
</dbReference>
<proteinExistence type="predicted"/>
<name>A0A326U5W3_THEHA</name>
<dbReference type="NCBIfam" id="TIGR03898">
    <property type="entry name" value="lanti_MRSA_kill"/>
    <property type="match status" value="1"/>
</dbReference>
<protein>
    <submittedName>
        <fullName evidence="1">Mersacidin/lichenicidin family type 2 lantibiotic</fullName>
    </submittedName>
</protein>
<dbReference type="EMBL" id="QKUF01000009">
    <property type="protein sequence ID" value="PZW29341.1"/>
    <property type="molecule type" value="Genomic_DNA"/>
</dbReference>
<dbReference type="RefSeq" id="WP_111323434.1">
    <property type="nucleotide sequence ID" value="NZ_BIFX01000001.1"/>
</dbReference>
<evidence type="ECO:0000313" key="1">
    <source>
        <dbReference type="EMBL" id="PZW29341.1"/>
    </source>
</evidence>
<dbReference type="GO" id="GO:0042742">
    <property type="term" value="P:defense response to bacterium"/>
    <property type="evidence" value="ECO:0007669"/>
    <property type="project" value="InterPro"/>
</dbReference>
<evidence type="ECO:0000313" key="2">
    <source>
        <dbReference type="Proteomes" id="UP000248806"/>
    </source>
</evidence>
<dbReference type="AlphaFoldDB" id="A0A326U5W3"/>
<dbReference type="InterPro" id="IPR027635">
    <property type="entry name" value="Lantibiotic2_lead_pep_dom"/>
</dbReference>